<dbReference type="EMBL" id="BPLR01013177">
    <property type="protein sequence ID" value="GIY59182.1"/>
    <property type="molecule type" value="Genomic_DNA"/>
</dbReference>
<gene>
    <name evidence="4" type="primary">ROHU_011630</name>
    <name evidence="4" type="ORF">CEXT_582061</name>
</gene>
<evidence type="ECO:0000259" key="3">
    <source>
        <dbReference type="Pfam" id="PF13359"/>
    </source>
</evidence>
<dbReference type="InterPro" id="IPR027806">
    <property type="entry name" value="HARBI1_dom"/>
</dbReference>
<comment type="caution">
    <text evidence="4">The sequence shown here is derived from an EMBL/GenBank/DDBJ whole genome shotgun (WGS) entry which is preliminary data.</text>
</comment>
<sequence length="106" mass="12029">MSLAKPLNITKINIPTGAALPSTKKVMPFIFVADEALPLKNYLMRPFPGNTLPKRRIFNYRLSRARRCVENTFGIMAARFRIFYVATAVSLHNFLKLADDAMPPFL</sequence>
<feature type="domain" description="DDE Tnp4" evidence="3">
    <location>
        <begin position="30"/>
        <end position="95"/>
    </location>
</feature>
<evidence type="ECO:0000313" key="4">
    <source>
        <dbReference type="EMBL" id="GIY59182.1"/>
    </source>
</evidence>
<keyword evidence="5" id="KW-1185">Reference proteome</keyword>
<comment type="cofactor">
    <cofactor evidence="1">
        <name>a divalent metal cation</name>
        <dbReference type="ChEBI" id="CHEBI:60240"/>
    </cofactor>
</comment>
<dbReference type="AlphaFoldDB" id="A0AAV4UML5"/>
<reference evidence="4 5" key="1">
    <citation type="submission" date="2021-06" db="EMBL/GenBank/DDBJ databases">
        <title>Caerostris extrusa draft genome.</title>
        <authorList>
            <person name="Kono N."/>
            <person name="Arakawa K."/>
        </authorList>
    </citation>
    <scope>NUCLEOTIDE SEQUENCE [LARGE SCALE GENOMIC DNA]</scope>
</reference>
<keyword evidence="2" id="KW-0479">Metal-binding</keyword>
<evidence type="ECO:0000256" key="1">
    <source>
        <dbReference type="ARBA" id="ARBA00001968"/>
    </source>
</evidence>
<accession>A0AAV4UML5</accession>
<evidence type="ECO:0000256" key="2">
    <source>
        <dbReference type="ARBA" id="ARBA00022723"/>
    </source>
</evidence>
<dbReference type="Proteomes" id="UP001054945">
    <property type="component" value="Unassembled WGS sequence"/>
</dbReference>
<organism evidence="4 5">
    <name type="scientific">Caerostris extrusa</name>
    <name type="common">Bark spider</name>
    <name type="synonym">Caerostris bankana</name>
    <dbReference type="NCBI Taxonomy" id="172846"/>
    <lineage>
        <taxon>Eukaryota</taxon>
        <taxon>Metazoa</taxon>
        <taxon>Ecdysozoa</taxon>
        <taxon>Arthropoda</taxon>
        <taxon>Chelicerata</taxon>
        <taxon>Arachnida</taxon>
        <taxon>Araneae</taxon>
        <taxon>Araneomorphae</taxon>
        <taxon>Entelegynae</taxon>
        <taxon>Araneoidea</taxon>
        <taxon>Araneidae</taxon>
        <taxon>Caerostris</taxon>
    </lineage>
</organism>
<protein>
    <submittedName>
        <fullName evidence="4">ANTAGONIST OF LIKE HETEROCHROMATIN PROTEIN 1-like protein</fullName>
    </submittedName>
</protein>
<proteinExistence type="predicted"/>
<dbReference type="GO" id="GO:0046872">
    <property type="term" value="F:metal ion binding"/>
    <property type="evidence" value="ECO:0007669"/>
    <property type="project" value="UniProtKB-KW"/>
</dbReference>
<evidence type="ECO:0000313" key="5">
    <source>
        <dbReference type="Proteomes" id="UP001054945"/>
    </source>
</evidence>
<name>A0AAV4UML5_CAEEX</name>
<dbReference type="Pfam" id="PF13359">
    <property type="entry name" value="DDE_Tnp_4"/>
    <property type="match status" value="1"/>
</dbReference>